<dbReference type="Gene3D" id="1.20.58.2190">
    <property type="match status" value="1"/>
</dbReference>
<dbReference type="InterPro" id="IPR047541">
    <property type="entry name" value="RNF31_RBR_mRING-HC-like"/>
</dbReference>
<dbReference type="InterPro" id="IPR032065">
    <property type="entry name" value="RNF31-UBA"/>
</dbReference>
<feature type="compositionally biased region" description="Polar residues" evidence="10">
    <location>
        <begin position="1495"/>
        <end position="1504"/>
    </location>
</feature>
<evidence type="ECO:0000256" key="7">
    <source>
        <dbReference type="ARBA" id="ARBA00022786"/>
    </source>
</evidence>
<feature type="region of interest" description="Disordered" evidence="10">
    <location>
        <begin position="624"/>
        <end position="664"/>
    </location>
</feature>
<dbReference type="InterPro" id="IPR000315">
    <property type="entry name" value="Znf_B-box"/>
</dbReference>
<evidence type="ECO:0000259" key="12">
    <source>
        <dbReference type="PROSITE" id="PS50119"/>
    </source>
</evidence>
<dbReference type="InterPro" id="IPR002867">
    <property type="entry name" value="IBR_dom"/>
</dbReference>
<feature type="region of interest" description="Disordered" evidence="10">
    <location>
        <begin position="1636"/>
        <end position="1676"/>
    </location>
</feature>
<dbReference type="PANTHER" id="PTHR16004">
    <property type="entry name" value="RING FINGER PROTEIN 31-RELATED"/>
    <property type="match status" value="1"/>
</dbReference>
<dbReference type="SUPFAM" id="SSF57850">
    <property type="entry name" value="RING/U-box"/>
    <property type="match status" value="3"/>
</dbReference>
<dbReference type="PROSITE" id="PS00518">
    <property type="entry name" value="ZF_RING_1"/>
    <property type="match status" value="1"/>
</dbReference>
<feature type="compositionally biased region" description="Acidic residues" evidence="10">
    <location>
        <begin position="388"/>
        <end position="399"/>
    </location>
</feature>
<dbReference type="InterPro" id="IPR036339">
    <property type="entry name" value="PUB-like_dom_sf"/>
</dbReference>
<dbReference type="Proteomes" id="UP001159405">
    <property type="component" value="Unassembled WGS sequence"/>
</dbReference>
<keyword evidence="4" id="KW-0479">Metal-binding</keyword>
<reference evidence="14 15" key="1">
    <citation type="submission" date="2022-05" db="EMBL/GenBank/DDBJ databases">
        <authorList>
            <consortium name="Genoscope - CEA"/>
            <person name="William W."/>
        </authorList>
    </citation>
    <scope>NUCLEOTIDE SEQUENCE [LARGE SCALE GENOMIC DNA]</scope>
</reference>
<dbReference type="InterPro" id="IPR001841">
    <property type="entry name" value="Znf_RING"/>
</dbReference>
<evidence type="ECO:0000256" key="2">
    <source>
        <dbReference type="ARBA" id="ARBA00017887"/>
    </source>
</evidence>
<protein>
    <recommendedName>
        <fullName evidence="2">RanBP-type and C3HC4-type zinc finger-containing protein 1</fullName>
    </recommendedName>
</protein>
<dbReference type="InterPro" id="IPR041031">
    <property type="entry name" value="RNF31_C"/>
</dbReference>
<evidence type="ECO:0000259" key="13">
    <source>
        <dbReference type="PROSITE" id="PS51873"/>
    </source>
</evidence>
<keyword evidence="7" id="KW-0833">Ubl conjugation pathway</keyword>
<keyword evidence="6 9" id="KW-0863">Zinc-finger</keyword>
<evidence type="ECO:0000256" key="3">
    <source>
        <dbReference type="ARBA" id="ARBA00022679"/>
    </source>
</evidence>
<dbReference type="Gene3D" id="3.30.40.10">
    <property type="entry name" value="Zinc/RING finger domain, C3HC4 (zinc finger)"/>
    <property type="match status" value="1"/>
</dbReference>
<dbReference type="SUPFAM" id="SSF143503">
    <property type="entry name" value="PUG domain-like"/>
    <property type="match status" value="1"/>
</dbReference>
<feature type="compositionally biased region" description="Polar residues" evidence="10">
    <location>
        <begin position="563"/>
        <end position="582"/>
    </location>
</feature>
<proteinExistence type="inferred from homology"/>
<keyword evidence="15" id="KW-1185">Reference proteome</keyword>
<keyword evidence="8" id="KW-0862">Zinc</keyword>
<feature type="region of interest" description="Disordered" evidence="10">
    <location>
        <begin position="926"/>
        <end position="958"/>
    </location>
</feature>
<sequence>MADDSYSRQRIPLPRSNFTGRVIESVELQQNVSSSGPGTPNVYSWGAPPRYVQGPPATESRPQVTGYSTYEVMSPMQRSQEQESQSNEPAVFLRVIKRNTPNLARLQGLTEEERETQLQESRTAFEEEYVTMTDPTLQRLLALCAPLLNVDVNLERKYKHLDIWRVFEANNEKPRFLHLTQGLGILEKYASNLMKEARPPYWRTVKFTSSLVQIHVGSLIGSRDILSQMGYTQDIDDGVSFPLNVTEPDVQKLRELAPDLFFARYEIDALLVNSHPYYEIAPPVPESEVQLPTLLRTTFPPSRPRRFPPRTSSTPLSVPQQATAVTAGSTTTVVTSPTRTVLPYIQGNQPQQRTPSPIPAARRQRGNLSDRKGNNETQQTTAERNAESEGDSEYEDAEDGILSSNADPNAQRQTDIECRICGESVASKFCKDCKDTFCVPCDEVYHKHRSRHSHVRSDLATPTMGASTASREVPTVTSAGTAAAGVVLGTIAAVVAAGAAASSGQHTLGANSSVEAVGLTSGSKDSRTRPVPAPRRNKTPLPSNQGAALSAQAPDPLSPRAAPTTSQRQQTTAFNPAQSPTSPRMPGVFQPVATTVTGQVQNQRREIRRPPPFAAHYNPTVTSQRGMDEIDNKPVVKSPPAPPPARPAKIPVESKGLTPSSSTTVETGPALSCPNCFCLNPGGAKTCQFCKKPLSIMAQQQASGQTVSQTQQTQGNVFVAASSGVAVDSDKWECEHCTYHNPITRRICEVCCKTSSNSPRPAGNLQFGGVAQGTSRETQHSERQVISSQNVTNMAMHVNSQQMQSTNPLAKKEDQQNFQAAPVWSPPPQTAAAPPLRSTFPAQGNQQPGMWAGTVTSPPGQLLSRSFAAGGIVTQGGMHMTNTHGMINPQMPGRSAFPTPGYGYGGMTATGAFTRDAGVPLGTQGFPLPPPPPPPAMGSTSSEVPATGSAFPSPTGSSYLQYQQQVSPGFPPAPPVVAWTERPDEALRRHQEEIYVSGLHYVELLKKGEKEGFSAEEVNIASVLGIDDPQGPIHWLKTSWYDLIHRVMVELAIPENSQEIGNVSPEEVREALIECTGEVSRAKAKCIEIRKKKVRELQQEGVYAKTDCIFALDSSDGDTQKAILSLEKMSMGPLLRRVLDSCLPDHATQEDIAMALTRQTDHLSHHDKANFEAIVKDKNQNMDRRIRAILAEKDLASWGRAETAIKLIDLDFSLEDSVEAAISCGDLKRCLRYLKQECPLCCEEYPMSQMVTLLHCQDRVCRDCVSQYITITIKDKNILHLVCPCCGEPGNLNDEAVATEYFNNFDILIRGLVDKETHDLFQRKLRDRTLMKEPNFRWCSHCSSGFINEQPGQIKMMCPHCQQYSCFKCKRQWEDQHEGITCEQFAAWKEANDPEFQAAGLAAHLKRNGIVCPACKYRYDLSKGGCMHFKCAMCEHEFCSGCYNPFLNNHGQNCRVSEHCLVRGLHAHHPRDCYFYLRDRDPQELQKLLRDNNAVYNTEPPENQGNDDSDDEAAGAAAAAPAHCKVSEQKETVNGLVDGECGEQAPAGYAGLCSKHYIEYLVNLVNDNLLDPADIMTGDDLKRVLQRGFVNLPEKPNRMNDQQYRQLLLQTMKEQLPLPRKPPRKRILDDDDEVLNLQNNEDNRLIDSDDDDDDDDDEDRGPVQVLWDEDIEDFDP</sequence>
<evidence type="ECO:0000313" key="15">
    <source>
        <dbReference type="Proteomes" id="UP001159405"/>
    </source>
</evidence>
<dbReference type="EMBL" id="CALNXK010000160">
    <property type="protein sequence ID" value="CAH3171009.1"/>
    <property type="molecule type" value="Genomic_DNA"/>
</dbReference>
<name>A0ABN8QVE8_9CNID</name>
<keyword evidence="3" id="KW-0808">Transferase</keyword>
<dbReference type="PANTHER" id="PTHR16004:SF2">
    <property type="entry name" value="E3 UBIQUITIN-PROTEIN LIGASE LUBEL"/>
    <property type="match status" value="1"/>
</dbReference>
<dbReference type="InterPro" id="IPR001876">
    <property type="entry name" value="Znf_RanBP2"/>
</dbReference>
<feature type="compositionally biased region" description="Acidic residues" evidence="10">
    <location>
        <begin position="1667"/>
        <end position="1676"/>
    </location>
</feature>
<dbReference type="InterPro" id="IPR047543">
    <property type="entry name" value="Bbox1_RNF31-like"/>
</dbReference>
<evidence type="ECO:0000256" key="5">
    <source>
        <dbReference type="ARBA" id="ARBA00022737"/>
    </source>
</evidence>
<feature type="domain" description="RING-type" evidence="13">
    <location>
        <begin position="1234"/>
        <end position="1472"/>
    </location>
</feature>
<evidence type="ECO:0000259" key="11">
    <source>
        <dbReference type="PROSITE" id="PS50089"/>
    </source>
</evidence>
<dbReference type="InterPro" id="IPR044066">
    <property type="entry name" value="TRIAD_supradom"/>
</dbReference>
<feature type="domain" description="B box-type" evidence="12">
    <location>
        <begin position="413"/>
        <end position="459"/>
    </location>
</feature>
<feature type="region of interest" description="Disordered" evidence="10">
    <location>
        <begin position="1495"/>
        <end position="1514"/>
    </location>
</feature>
<dbReference type="InterPro" id="IPR047540">
    <property type="entry name" value="BRcat_RBR_RNF31-like"/>
</dbReference>
<dbReference type="Pfam" id="PF22191">
    <property type="entry name" value="IBR_1"/>
    <property type="match status" value="1"/>
</dbReference>
<dbReference type="InterPro" id="IPR026254">
    <property type="entry name" value="RNF31-like"/>
</dbReference>
<dbReference type="CDD" id="cd16631">
    <property type="entry name" value="mRING-HC-C4C4_RBR_HOIP"/>
    <property type="match status" value="1"/>
</dbReference>
<dbReference type="PROSITE" id="PS01358">
    <property type="entry name" value="ZF_RANBP2_1"/>
    <property type="match status" value="1"/>
</dbReference>
<evidence type="ECO:0000256" key="9">
    <source>
        <dbReference type="PROSITE-ProRule" id="PRU00024"/>
    </source>
</evidence>
<feature type="compositionally biased region" description="Polar residues" evidence="10">
    <location>
        <begin position="938"/>
        <end position="958"/>
    </location>
</feature>
<dbReference type="SMART" id="SM00647">
    <property type="entry name" value="IBR"/>
    <property type="match status" value="2"/>
</dbReference>
<dbReference type="SMART" id="SM00547">
    <property type="entry name" value="ZnF_RBZ"/>
    <property type="match status" value="2"/>
</dbReference>
<comment type="similarity">
    <text evidence="1">Belongs to the RBR family.</text>
</comment>
<evidence type="ECO:0000256" key="1">
    <source>
        <dbReference type="ARBA" id="ARBA00008278"/>
    </source>
</evidence>
<dbReference type="Pfam" id="PF16678">
    <property type="entry name" value="UBA_HOIP"/>
    <property type="match status" value="1"/>
</dbReference>
<keyword evidence="5" id="KW-0677">Repeat</keyword>
<dbReference type="PROSITE" id="PS50119">
    <property type="entry name" value="ZF_BBOX"/>
    <property type="match status" value="1"/>
</dbReference>
<dbReference type="Gene3D" id="6.10.140.1100">
    <property type="match status" value="1"/>
</dbReference>
<evidence type="ECO:0000256" key="4">
    <source>
        <dbReference type="ARBA" id="ARBA00022723"/>
    </source>
</evidence>
<feature type="compositionally biased region" description="Acidic residues" evidence="10">
    <location>
        <begin position="1648"/>
        <end position="1659"/>
    </location>
</feature>
<dbReference type="Pfam" id="PF18091">
    <property type="entry name" value="E3_UbLigase_RBR"/>
    <property type="match status" value="1"/>
</dbReference>
<dbReference type="InterPro" id="IPR013083">
    <property type="entry name" value="Znf_RING/FYVE/PHD"/>
</dbReference>
<dbReference type="InterPro" id="IPR017907">
    <property type="entry name" value="Znf_RING_CS"/>
</dbReference>
<dbReference type="InterPro" id="IPR047542">
    <property type="entry name" value="Rcat_RBR_RNF31-like"/>
</dbReference>
<dbReference type="PROSITE" id="PS50089">
    <property type="entry name" value="ZF_RING_2"/>
    <property type="match status" value="1"/>
</dbReference>
<dbReference type="Gene3D" id="2.30.30.380">
    <property type="entry name" value="Zn-finger domain of Sec23/24"/>
    <property type="match status" value="1"/>
</dbReference>
<dbReference type="CDD" id="cd20351">
    <property type="entry name" value="Rcat_RBR_HOIP"/>
    <property type="match status" value="1"/>
</dbReference>
<dbReference type="CDD" id="cd19815">
    <property type="entry name" value="Bbox1_HOIP"/>
    <property type="match status" value="1"/>
</dbReference>
<gene>
    <name evidence="14" type="ORF">PLOB_00011506</name>
</gene>
<dbReference type="CDD" id="cd20337">
    <property type="entry name" value="BRcat_RBR_HOIP"/>
    <property type="match status" value="1"/>
</dbReference>
<feature type="region of interest" description="Disordered" evidence="10">
    <location>
        <begin position="297"/>
        <end position="408"/>
    </location>
</feature>
<comment type="caution">
    <text evidence="14">The sequence shown here is derived from an EMBL/GenBank/DDBJ whole genome shotgun (WGS) entry which is preliminary data.</text>
</comment>
<evidence type="ECO:0000256" key="10">
    <source>
        <dbReference type="SAM" id="MobiDB-lite"/>
    </source>
</evidence>
<dbReference type="Gene3D" id="1.10.8.10">
    <property type="entry name" value="DNA helicase RuvA subunit, C-terminal domain"/>
    <property type="match status" value="1"/>
</dbReference>
<feature type="compositionally biased region" description="Pro residues" evidence="10">
    <location>
        <begin position="637"/>
        <end position="646"/>
    </location>
</feature>
<feature type="region of interest" description="Disordered" evidence="10">
    <location>
        <begin position="515"/>
        <end position="589"/>
    </location>
</feature>
<feature type="domain" description="RING-type" evidence="11">
    <location>
        <begin position="1238"/>
        <end position="1286"/>
    </location>
</feature>
<evidence type="ECO:0000313" key="14">
    <source>
        <dbReference type="EMBL" id="CAH3171009.1"/>
    </source>
</evidence>
<evidence type="ECO:0000256" key="6">
    <source>
        <dbReference type="ARBA" id="ARBA00022771"/>
    </source>
</evidence>
<dbReference type="PROSITE" id="PS51873">
    <property type="entry name" value="TRIAD"/>
    <property type="match status" value="1"/>
</dbReference>
<evidence type="ECO:0000256" key="8">
    <source>
        <dbReference type="ARBA" id="ARBA00022833"/>
    </source>
</evidence>
<feature type="compositionally biased region" description="Pro residues" evidence="10">
    <location>
        <begin position="927"/>
        <end position="936"/>
    </location>
</feature>
<feature type="compositionally biased region" description="Polar residues" evidence="10">
    <location>
        <begin position="346"/>
        <end position="355"/>
    </location>
</feature>
<feature type="compositionally biased region" description="Low complexity" evidence="10">
    <location>
        <begin position="309"/>
        <end position="341"/>
    </location>
</feature>
<accession>A0ABN8QVE8</accession>
<organism evidence="14 15">
    <name type="scientific">Porites lobata</name>
    <dbReference type="NCBI Taxonomy" id="104759"/>
    <lineage>
        <taxon>Eukaryota</taxon>
        <taxon>Metazoa</taxon>
        <taxon>Cnidaria</taxon>
        <taxon>Anthozoa</taxon>
        <taxon>Hexacorallia</taxon>
        <taxon>Scleractinia</taxon>
        <taxon>Fungiina</taxon>
        <taxon>Poritidae</taxon>
        <taxon>Porites</taxon>
    </lineage>
</organism>
<dbReference type="Pfam" id="PF01485">
    <property type="entry name" value="IBR"/>
    <property type="match status" value="1"/>
</dbReference>